<dbReference type="Proteomes" id="UP000887565">
    <property type="component" value="Unplaced"/>
</dbReference>
<dbReference type="InterPro" id="IPR001254">
    <property type="entry name" value="Trypsin_dom"/>
</dbReference>
<dbReference type="SUPFAM" id="SSF50494">
    <property type="entry name" value="Trypsin-like serine proteases"/>
    <property type="match status" value="1"/>
</dbReference>
<dbReference type="Gene3D" id="2.40.10.10">
    <property type="entry name" value="Trypsin-like serine proteases"/>
    <property type="match status" value="1"/>
</dbReference>
<evidence type="ECO:0000313" key="4">
    <source>
        <dbReference type="WBParaSite" id="nRc.2.0.1.t10183-RA"/>
    </source>
</evidence>
<proteinExistence type="predicted"/>
<keyword evidence="3" id="KW-1185">Reference proteome</keyword>
<evidence type="ECO:0000259" key="2">
    <source>
        <dbReference type="PROSITE" id="PS50240"/>
    </source>
</evidence>
<dbReference type="PROSITE" id="PS00134">
    <property type="entry name" value="TRYPSIN_HIS"/>
    <property type="match status" value="1"/>
</dbReference>
<dbReference type="AlphaFoldDB" id="A0A915I8U5"/>
<name>A0A915I8U5_ROMCU</name>
<keyword evidence="1" id="KW-1015">Disulfide bond</keyword>
<dbReference type="PANTHER" id="PTHR24253:SF153">
    <property type="entry name" value="SERINE PROTEASE HEPSIN"/>
    <property type="match status" value="1"/>
</dbReference>
<organism evidence="3 4">
    <name type="scientific">Romanomermis culicivorax</name>
    <name type="common">Nematode worm</name>
    <dbReference type="NCBI Taxonomy" id="13658"/>
    <lineage>
        <taxon>Eukaryota</taxon>
        <taxon>Metazoa</taxon>
        <taxon>Ecdysozoa</taxon>
        <taxon>Nematoda</taxon>
        <taxon>Enoplea</taxon>
        <taxon>Dorylaimia</taxon>
        <taxon>Mermithida</taxon>
        <taxon>Mermithoidea</taxon>
        <taxon>Mermithidae</taxon>
        <taxon>Romanomermis</taxon>
    </lineage>
</organism>
<sequence length="231" mass="25658">MFTGIEMKSMPEEKLMKSESVLPYRSKRAIGKETPQYTQPWVSYLRTPLLGETKICHGFLVDPKLDGLDGITEGSSDIVLTAAHCVLGRQFGTIVYSGRNKIYFGKHYRSLRERGQVERRVVAAIKHPNYHKNDSHVHYDIAMLLLDSPVSYSSHIKPIVLSKYSLDEVNNCLISGLAGTGDRGLQTVSFHNFSVDGEAFSGESMSATSTPVNIGSKLHLIMEAILVTIQK</sequence>
<feature type="domain" description="Peptidase S1" evidence="2">
    <location>
        <begin position="29"/>
        <end position="176"/>
    </location>
</feature>
<evidence type="ECO:0000313" key="3">
    <source>
        <dbReference type="Proteomes" id="UP000887565"/>
    </source>
</evidence>
<protein>
    <submittedName>
        <fullName evidence="4">Peptidase S1 domain-containing protein</fullName>
    </submittedName>
</protein>
<accession>A0A915I8U5</accession>
<dbReference type="InterPro" id="IPR009003">
    <property type="entry name" value="Peptidase_S1_PA"/>
</dbReference>
<dbReference type="GO" id="GO:0006508">
    <property type="term" value="P:proteolysis"/>
    <property type="evidence" value="ECO:0007669"/>
    <property type="project" value="InterPro"/>
</dbReference>
<dbReference type="Pfam" id="PF00089">
    <property type="entry name" value="Trypsin"/>
    <property type="match status" value="1"/>
</dbReference>
<dbReference type="PANTHER" id="PTHR24253">
    <property type="entry name" value="TRANSMEMBRANE PROTEASE SERINE"/>
    <property type="match status" value="1"/>
</dbReference>
<evidence type="ECO:0000256" key="1">
    <source>
        <dbReference type="ARBA" id="ARBA00023157"/>
    </source>
</evidence>
<dbReference type="WBParaSite" id="nRc.2.0.1.t10183-RA">
    <property type="protein sequence ID" value="nRc.2.0.1.t10183-RA"/>
    <property type="gene ID" value="nRc.2.0.1.g10183"/>
</dbReference>
<dbReference type="InterPro" id="IPR018114">
    <property type="entry name" value="TRYPSIN_HIS"/>
</dbReference>
<dbReference type="GO" id="GO:0004252">
    <property type="term" value="F:serine-type endopeptidase activity"/>
    <property type="evidence" value="ECO:0007669"/>
    <property type="project" value="InterPro"/>
</dbReference>
<dbReference type="SMART" id="SM00020">
    <property type="entry name" value="Tryp_SPc"/>
    <property type="match status" value="1"/>
</dbReference>
<dbReference type="InterPro" id="IPR043504">
    <property type="entry name" value="Peptidase_S1_PA_chymotrypsin"/>
</dbReference>
<dbReference type="PROSITE" id="PS50240">
    <property type="entry name" value="TRYPSIN_DOM"/>
    <property type="match status" value="1"/>
</dbReference>
<reference evidence="4" key="1">
    <citation type="submission" date="2022-11" db="UniProtKB">
        <authorList>
            <consortium name="WormBaseParasite"/>
        </authorList>
    </citation>
    <scope>IDENTIFICATION</scope>
</reference>